<dbReference type="AlphaFoldDB" id="A0AAV5MWE6"/>
<evidence type="ECO:0000256" key="3">
    <source>
        <dbReference type="ARBA" id="ARBA00022723"/>
    </source>
</evidence>
<dbReference type="RefSeq" id="WP_027272755.1">
    <property type="nucleotide sequence ID" value="NZ_BRLH01000001.1"/>
</dbReference>
<proteinExistence type="predicted"/>
<dbReference type="InterPro" id="IPR017896">
    <property type="entry name" value="4Fe4S_Fe-S-bd"/>
</dbReference>
<keyword evidence="7" id="KW-0411">Iron-sulfur</keyword>
<evidence type="ECO:0000256" key="4">
    <source>
        <dbReference type="ARBA" id="ARBA00022737"/>
    </source>
</evidence>
<name>A0AAV5MWE6_9GAMM</name>
<protein>
    <submittedName>
        <fullName evidence="9">4Fe-4S ferredoxin</fullName>
    </submittedName>
</protein>
<dbReference type="Pfam" id="PF13247">
    <property type="entry name" value="Fer4_11"/>
    <property type="match status" value="1"/>
</dbReference>
<evidence type="ECO:0000256" key="2">
    <source>
        <dbReference type="ARBA" id="ARBA00022485"/>
    </source>
</evidence>
<keyword evidence="10" id="KW-1185">Reference proteome</keyword>
<evidence type="ECO:0000256" key="1">
    <source>
        <dbReference type="ARBA" id="ARBA00022448"/>
    </source>
</evidence>
<organism evidence="9 10">
    <name type="scientific">Leminorella grimontii</name>
    <dbReference type="NCBI Taxonomy" id="82981"/>
    <lineage>
        <taxon>Bacteria</taxon>
        <taxon>Pseudomonadati</taxon>
        <taxon>Pseudomonadota</taxon>
        <taxon>Gammaproteobacteria</taxon>
        <taxon>Enterobacterales</taxon>
        <taxon>Budviciaceae</taxon>
        <taxon>Leminorella</taxon>
    </lineage>
</organism>
<sequence length="184" mass="20518">MVRQYGFLVDMRGCYGCKTCSMACKSENATPPGVLWRKVREFSFDDPNGMAFISMSCNHCDDPQCMKVCPAGTYTKRPDGIVVQDHDKCIGCRMCIMACPYNAPVFDPAEGKTSKCNLCAERLDEGLKPRCVESCPAGVLQFGDIDELRRRYSADLSRIETRYKLPDHRISGPNIVIIPAGDKE</sequence>
<dbReference type="InterPro" id="IPR050954">
    <property type="entry name" value="ET_IronSulfur_Cluster-Binding"/>
</dbReference>
<dbReference type="GO" id="GO:0046872">
    <property type="term" value="F:metal ion binding"/>
    <property type="evidence" value="ECO:0007669"/>
    <property type="project" value="UniProtKB-KW"/>
</dbReference>
<feature type="domain" description="4Fe-4S ferredoxin-type" evidence="8">
    <location>
        <begin position="80"/>
        <end position="109"/>
    </location>
</feature>
<dbReference type="PROSITE" id="PS51379">
    <property type="entry name" value="4FE4S_FER_2"/>
    <property type="match status" value="3"/>
</dbReference>
<evidence type="ECO:0000313" key="9">
    <source>
        <dbReference type="EMBL" id="GKX54163.1"/>
    </source>
</evidence>
<comment type="caution">
    <text evidence="9">The sequence shown here is derived from an EMBL/GenBank/DDBJ whole genome shotgun (WGS) entry which is preliminary data.</text>
</comment>
<evidence type="ECO:0000256" key="6">
    <source>
        <dbReference type="ARBA" id="ARBA00023004"/>
    </source>
</evidence>
<dbReference type="CDD" id="cd16371">
    <property type="entry name" value="DMSOR_beta_like"/>
    <property type="match status" value="1"/>
</dbReference>
<keyword evidence="2" id="KW-0004">4Fe-4S</keyword>
<evidence type="ECO:0000256" key="7">
    <source>
        <dbReference type="ARBA" id="ARBA00023014"/>
    </source>
</evidence>
<keyword evidence="4" id="KW-0677">Repeat</keyword>
<dbReference type="PANTHER" id="PTHR43177">
    <property type="entry name" value="PROTEIN NRFC"/>
    <property type="match status" value="1"/>
</dbReference>
<keyword evidence="3" id="KW-0479">Metal-binding</keyword>
<dbReference type="SUPFAM" id="SSF54862">
    <property type="entry name" value="4Fe-4S ferredoxins"/>
    <property type="match status" value="1"/>
</dbReference>
<keyword evidence="6" id="KW-0408">Iron</keyword>
<reference evidence="9" key="1">
    <citation type="submission" date="2022-06" db="EMBL/GenBank/DDBJ databases">
        <title>Draft genome sequences of Leminorella grimontii str. JCM5902.</title>
        <authorList>
            <person name="Wakabayashi Y."/>
            <person name="Kojima K."/>
        </authorList>
    </citation>
    <scope>NUCLEOTIDE SEQUENCE</scope>
    <source>
        <strain evidence="9">JCM 5902</strain>
    </source>
</reference>
<dbReference type="Proteomes" id="UP001058124">
    <property type="component" value="Unassembled WGS sequence"/>
</dbReference>
<accession>A0AAV5MWE6</accession>
<evidence type="ECO:0000256" key="5">
    <source>
        <dbReference type="ARBA" id="ARBA00022982"/>
    </source>
</evidence>
<feature type="domain" description="4Fe-4S ferredoxin-type" evidence="8">
    <location>
        <begin position="49"/>
        <end position="79"/>
    </location>
</feature>
<dbReference type="EMBL" id="BRLH01000001">
    <property type="protein sequence ID" value="GKX54163.1"/>
    <property type="molecule type" value="Genomic_DNA"/>
</dbReference>
<dbReference type="PANTHER" id="PTHR43177:SF5">
    <property type="entry name" value="ANAEROBIC DIMETHYL SULFOXIDE REDUCTASE CHAIN B-RELATED"/>
    <property type="match status" value="1"/>
</dbReference>
<gene>
    <name evidence="9" type="ORF">SOASR030_02750</name>
</gene>
<feature type="domain" description="4Fe-4S ferredoxin-type" evidence="8">
    <location>
        <begin position="5"/>
        <end position="34"/>
    </location>
</feature>
<dbReference type="PROSITE" id="PS00198">
    <property type="entry name" value="4FE4S_FER_1"/>
    <property type="match status" value="1"/>
</dbReference>
<keyword evidence="5" id="KW-0249">Electron transport</keyword>
<keyword evidence="1" id="KW-0813">Transport</keyword>
<evidence type="ECO:0000313" key="10">
    <source>
        <dbReference type="Proteomes" id="UP001058124"/>
    </source>
</evidence>
<dbReference type="InterPro" id="IPR017900">
    <property type="entry name" value="4Fe4S_Fe_S_CS"/>
</dbReference>
<dbReference type="GO" id="GO:0051539">
    <property type="term" value="F:4 iron, 4 sulfur cluster binding"/>
    <property type="evidence" value="ECO:0007669"/>
    <property type="project" value="UniProtKB-KW"/>
</dbReference>
<evidence type="ECO:0000259" key="8">
    <source>
        <dbReference type="PROSITE" id="PS51379"/>
    </source>
</evidence>
<dbReference type="Gene3D" id="3.30.70.20">
    <property type="match status" value="2"/>
</dbReference>